<dbReference type="Gene3D" id="3.30.1150.10">
    <property type="match status" value="1"/>
</dbReference>
<sequence>MGSRIINLTIKDSSNQPMDTIQVNGKAKAQKTKSPVLYQTKIPNGFNCSFYFPPTPAGGIPGFQKHLKQHVIYPQEALDHGIEGLVSISFEISKKGEPLNFHIRRGLGYGCEEAVIAAVKRIPWKPAIAGGNITNFKMEATLHFAMEWMVDP</sequence>
<name>A0A1H7GUC5_OLID1</name>
<proteinExistence type="inferred from homology"/>
<evidence type="ECO:0000256" key="5">
    <source>
        <dbReference type="ARBA" id="ARBA00022519"/>
    </source>
</evidence>
<dbReference type="STRING" id="407022.SAMN05661044_00192"/>
<evidence type="ECO:0000256" key="8">
    <source>
        <dbReference type="ARBA" id="ARBA00022989"/>
    </source>
</evidence>
<dbReference type="EMBL" id="FOAF01000001">
    <property type="protein sequence ID" value="SEK41634.1"/>
    <property type="molecule type" value="Genomic_DNA"/>
</dbReference>
<evidence type="ECO:0000256" key="4">
    <source>
        <dbReference type="ARBA" id="ARBA00022475"/>
    </source>
</evidence>
<evidence type="ECO:0000256" key="3">
    <source>
        <dbReference type="ARBA" id="ARBA00022448"/>
    </source>
</evidence>
<evidence type="ECO:0000259" key="10">
    <source>
        <dbReference type="PROSITE" id="PS52015"/>
    </source>
</evidence>
<evidence type="ECO:0000256" key="2">
    <source>
        <dbReference type="ARBA" id="ARBA00006555"/>
    </source>
</evidence>
<dbReference type="SUPFAM" id="SSF74653">
    <property type="entry name" value="TolA/TonB C-terminal domain"/>
    <property type="match status" value="1"/>
</dbReference>
<accession>A0A1H7GUC5</accession>
<evidence type="ECO:0000313" key="12">
    <source>
        <dbReference type="Proteomes" id="UP000199421"/>
    </source>
</evidence>
<protein>
    <submittedName>
        <fullName evidence="11">TonB family C-terminal domain-containing protein</fullName>
    </submittedName>
</protein>
<dbReference type="RefSeq" id="WP_093316878.1">
    <property type="nucleotide sequence ID" value="NZ_FOAF01000001.1"/>
</dbReference>
<dbReference type="AlphaFoldDB" id="A0A1H7GUC5"/>
<evidence type="ECO:0000313" key="11">
    <source>
        <dbReference type="EMBL" id="SEK41634.1"/>
    </source>
</evidence>
<dbReference type="GO" id="GO:0005886">
    <property type="term" value="C:plasma membrane"/>
    <property type="evidence" value="ECO:0007669"/>
    <property type="project" value="UniProtKB-SubCell"/>
</dbReference>
<dbReference type="GO" id="GO:0015031">
    <property type="term" value="P:protein transport"/>
    <property type="evidence" value="ECO:0007669"/>
    <property type="project" value="UniProtKB-KW"/>
</dbReference>
<keyword evidence="7" id="KW-0653">Protein transport</keyword>
<keyword evidence="3" id="KW-0813">Transport</keyword>
<evidence type="ECO:0000256" key="6">
    <source>
        <dbReference type="ARBA" id="ARBA00022692"/>
    </source>
</evidence>
<reference evidence="12" key="1">
    <citation type="submission" date="2016-10" db="EMBL/GenBank/DDBJ databases">
        <authorList>
            <person name="Varghese N."/>
            <person name="Submissions S."/>
        </authorList>
    </citation>
    <scope>NUCLEOTIDE SEQUENCE [LARGE SCALE GENOMIC DNA]</scope>
    <source>
        <strain evidence="12">DSM 18733</strain>
    </source>
</reference>
<keyword evidence="4" id="KW-1003">Cell membrane</keyword>
<comment type="subcellular location">
    <subcellularLocation>
        <location evidence="1">Cell inner membrane</location>
        <topology evidence="1">Single-pass membrane protein</topology>
        <orientation evidence="1">Periplasmic side</orientation>
    </subcellularLocation>
</comment>
<dbReference type="GO" id="GO:0055085">
    <property type="term" value="P:transmembrane transport"/>
    <property type="evidence" value="ECO:0007669"/>
    <property type="project" value="InterPro"/>
</dbReference>
<comment type="similarity">
    <text evidence="2">Belongs to the TonB family.</text>
</comment>
<dbReference type="PROSITE" id="PS52015">
    <property type="entry name" value="TONB_CTD"/>
    <property type="match status" value="1"/>
</dbReference>
<dbReference type="InterPro" id="IPR006260">
    <property type="entry name" value="TonB/TolA_C"/>
</dbReference>
<evidence type="ECO:0000256" key="1">
    <source>
        <dbReference type="ARBA" id="ARBA00004383"/>
    </source>
</evidence>
<gene>
    <name evidence="11" type="ORF">SAMN05661044_00192</name>
</gene>
<keyword evidence="9" id="KW-0472">Membrane</keyword>
<keyword evidence="5" id="KW-0997">Cell inner membrane</keyword>
<evidence type="ECO:0000256" key="9">
    <source>
        <dbReference type="ARBA" id="ARBA00023136"/>
    </source>
</evidence>
<keyword evidence="12" id="KW-1185">Reference proteome</keyword>
<dbReference type="Pfam" id="PF03544">
    <property type="entry name" value="TonB_C"/>
    <property type="match status" value="1"/>
</dbReference>
<dbReference type="Proteomes" id="UP000199421">
    <property type="component" value="Unassembled WGS sequence"/>
</dbReference>
<feature type="domain" description="TonB C-terminal" evidence="10">
    <location>
        <begin position="58"/>
        <end position="152"/>
    </location>
</feature>
<evidence type="ECO:0000256" key="7">
    <source>
        <dbReference type="ARBA" id="ARBA00022927"/>
    </source>
</evidence>
<dbReference type="PANTHER" id="PTHR33446">
    <property type="entry name" value="PROTEIN TONB-RELATED"/>
    <property type="match status" value="1"/>
</dbReference>
<dbReference type="InterPro" id="IPR037682">
    <property type="entry name" value="TonB_C"/>
</dbReference>
<organism evidence="11 12">
    <name type="scientific">Olivibacter domesticus</name>
    <name type="common">Pseudosphingobacterium domesticum</name>
    <dbReference type="NCBI Taxonomy" id="407022"/>
    <lineage>
        <taxon>Bacteria</taxon>
        <taxon>Pseudomonadati</taxon>
        <taxon>Bacteroidota</taxon>
        <taxon>Sphingobacteriia</taxon>
        <taxon>Sphingobacteriales</taxon>
        <taxon>Sphingobacteriaceae</taxon>
        <taxon>Olivibacter</taxon>
    </lineage>
</organism>
<dbReference type="NCBIfam" id="TIGR01352">
    <property type="entry name" value="tonB_Cterm"/>
    <property type="match status" value="1"/>
</dbReference>
<keyword evidence="6" id="KW-0812">Transmembrane</keyword>
<dbReference type="InterPro" id="IPR051045">
    <property type="entry name" value="TonB-dependent_transducer"/>
</dbReference>
<dbReference type="OrthoDB" id="1112758at2"/>
<keyword evidence="8" id="KW-1133">Transmembrane helix</keyword>